<dbReference type="Gene3D" id="3.40.50.720">
    <property type="entry name" value="NAD(P)-binding Rossmann-like Domain"/>
    <property type="match status" value="1"/>
</dbReference>
<dbReference type="GO" id="GO:0061503">
    <property type="term" value="F:tRNA threonylcarbamoyladenosine dehydratase"/>
    <property type="evidence" value="ECO:0007669"/>
    <property type="project" value="TreeGrafter"/>
</dbReference>
<evidence type="ECO:0000313" key="2">
    <source>
        <dbReference type="EMBL" id="VWC77639.1"/>
    </source>
</evidence>
<dbReference type="SUPFAM" id="SSF69572">
    <property type="entry name" value="Activating enzymes of the ubiquitin-like proteins"/>
    <property type="match status" value="1"/>
</dbReference>
<proteinExistence type="predicted"/>
<dbReference type="GO" id="GO:0008641">
    <property type="term" value="F:ubiquitin-like modifier activating enzyme activity"/>
    <property type="evidence" value="ECO:0007669"/>
    <property type="project" value="InterPro"/>
</dbReference>
<dbReference type="PANTHER" id="PTHR43267:SF1">
    <property type="entry name" value="TRNA THREONYLCARBAMOYLADENOSINE DEHYDRATASE"/>
    <property type="match status" value="1"/>
</dbReference>
<dbReference type="Pfam" id="PF00899">
    <property type="entry name" value="ThiF"/>
    <property type="match status" value="1"/>
</dbReference>
<reference evidence="2 3" key="1">
    <citation type="submission" date="2019-09" db="EMBL/GenBank/DDBJ databases">
        <authorList>
            <person name="Depoorter E."/>
        </authorList>
    </citation>
    <scope>NUCLEOTIDE SEQUENCE [LARGE SCALE GENOMIC DNA]</scope>
    <source>
        <strain evidence="2">R-39750</strain>
    </source>
</reference>
<dbReference type="InterPro" id="IPR000594">
    <property type="entry name" value="ThiF_NAD_FAD-bd"/>
</dbReference>
<gene>
    <name evidence="2" type="ORF">BLA39750_00989</name>
</gene>
<dbReference type="CDD" id="cd01483">
    <property type="entry name" value="E1_enzyme_family"/>
    <property type="match status" value="1"/>
</dbReference>
<dbReference type="InterPro" id="IPR035985">
    <property type="entry name" value="Ubiquitin-activating_enz"/>
</dbReference>
<dbReference type="Proteomes" id="UP000494110">
    <property type="component" value="Unassembled WGS sequence"/>
</dbReference>
<protein>
    <submittedName>
        <fullName evidence="2">HesA/MoeB/ThiF family protein</fullName>
    </submittedName>
</protein>
<dbReference type="RefSeq" id="WP_254597718.1">
    <property type="nucleotide sequence ID" value="NZ_CABVQN010000003.1"/>
</dbReference>
<dbReference type="PANTHER" id="PTHR43267">
    <property type="entry name" value="TRNA THREONYLCARBAMOYLADENOSINE DEHYDRATASE"/>
    <property type="match status" value="1"/>
</dbReference>
<dbReference type="GO" id="GO:0061504">
    <property type="term" value="P:cyclic threonylcarbamoyladenosine biosynthetic process"/>
    <property type="evidence" value="ECO:0007669"/>
    <property type="project" value="TreeGrafter"/>
</dbReference>
<organism evidence="2 3">
    <name type="scientific">Burkholderia lata (strain ATCC 17760 / DSM 23089 / LMG 22485 / NCIMB 9086 / R18194 / 383)</name>
    <dbReference type="NCBI Taxonomy" id="482957"/>
    <lineage>
        <taxon>Bacteria</taxon>
        <taxon>Pseudomonadati</taxon>
        <taxon>Pseudomonadota</taxon>
        <taxon>Betaproteobacteria</taxon>
        <taxon>Burkholderiales</taxon>
        <taxon>Burkholderiaceae</taxon>
        <taxon>Burkholderia</taxon>
        <taxon>Burkholderia cepacia complex</taxon>
    </lineage>
</organism>
<dbReference type="InterPro" id="IPR045886">
    <property type="entry name" value="ThiF/MoeB/HesA"/>
</dbReference>
<dbReference type="EMBL" id="CABVQN010000003">
    <property type="protein sequence ID" value="VWC77639.1"/>
    <property type="molecule type" value="Genomic_DNA"/>
</dbReference>
<accession>A0A6P2V715</accession>
<evidence type="ECO:0000259" key="1">
    <source>
        <dbReference type="Pfam" id="PF00899"/>
    </source>
</evidence>
<dbReference type="AlphaFoldDB" id="A0A6P2V715"/>
<feature type="domain" description="THIF-type NAD/FAD binding fold" evidence="1">
    <location>
        <begin position="319"/>
        <end position="518"/>
    </location>
</feature>
<sequence>MSVELSSLREELSEVLLEPPIRNRDGSTAYKLALSNVPAWEPISTAEVVFPKGFPEHAVARVRLSSDAVLQVPHVEEGGFLCIDGDPGPGRGLTTLERVQLLLVNFREQFLVPWANGDLNDDFAKESQNYWNIFVDRLATKDDVTRTVWTVDPAPRRAQVREGMLLEGIGLIVAGERDNPFVQRLIKSLGRNASPHRRVKIAEIPISHPFVPSTWPRNTEALLRILSARLKAPDFRRFLNESIRRQRPREHRIVLFRSREQAFAFALPGSPPTIRPAARPYSGQRARSRRSLQPLLVERVDPDWTVGRDQFPQVSSRQTKHVVVFGAGALGSPVVEQLAKAGIGRITLVDYDIMEPANIGRHLLGLEHVGHRKVTAVADAINKSHPSCVVIPFSGKAQKWLQGNSLRDFDLAIDLTGEPTVQWYLNEARRNEPCPLVVGWMEPFVAAAHVCMLTPHTLWFPNKTRTDRLKSLEAIDWPSDVTRQVPGCSSRFQAYTSANAAYAVALVSENVLRVIDGEVESSTILSWVRGRQFLDKQGHDLKYREWAADAAPHIGITKERPFV</sequence>
<evidence type="ECO:0000313" key="3">
    <source>
        <dbReference type="Proteomes" id="UP000494110"/>
    </source>
</evidence>
<name>A0A6P2V715_BURL3</name>